<evidence type="ECO:0000313" key="2">
    <source>
        <dbReference type="Proteomes" id="UP000018721"/>
    </source>
</evidence>
<accession>V9FUR0</accession>
<comment type="caution">
    <text evidence="1">The sequence shown here is derived from an EMBL/GenBank/DDBJ whole genome shotgun (WGS) entry which is preliminary data.</text>
</comment>
<proteinExistence type="predicted"/>
<gene>
    <name evidence="1" type="ORF">F443_03019</name>
</gene>
<dbReference type="HOGENOM" id="CLU_3352229_0_0_1"/>
<dbReference type="EMBL" id="ANIZ01000561">
    <property type="protein sequence ID" value="ETI54142.1"/>
    <property type="molecule type" value="Genomic_DNA"/>
</dbReference>
<dbReference type="Proteomes" id="UP000018721">
    <property type="component" value="Unassembled WGS sequence"/>
</dbReference>
<dbReference type="AlphaFoldDB" id="V9FUR0"/>
<organism evidence="1 2">
    <name type="scientific">Phytophthora nicotianae P1569</name>
    <dbReference type="NCBI Taxonomy" id="1317065"/>
    <lineage>
        <taxon>Eukaryota</taxon>
        <taxon>Sar</taxon>
        <taxon>Stramenopiles</taxon>
        <taxon>Oomycota</taxon>
        <taxon>Peronosporomycetes</taxon>
        <taxon>Peronosporales</taxon>
        <taxon>Peronosporaceae</taxon>
        <taxon>Phytophthora</taxon>
    </lineage>
</organism>
<dbReference type="Pfam" id="PF05630">
    <property type="entry name" value="NPP1"/>
    <property type="match status" value="1"/>
</dbReference>
<reference evidence="1 2" key="1">
    <citation type="submission" date="2013-11" db="EMBL/GenBank/DDBJ databases">
        <title>The Genome Sequence of Phytophthora parasitica P1569.</title>
        <authorList>
            <consortium name="The Broad Institute Genomics Platform"/>
            <person name="Russ C."/>
            <person name="Tyler B."/>
            <person name="Panabieres F."/>
            <person name="Shan W."/>
            <person name="Tripathy S."/>
            <person name="Grunwald N."/>
            <person name="Machado M."/>
            <person name="Johnson C.S."/>
            <person name="Arredondo F."/>
            <person name="Hong C."/>
            <person name="Coffey M."/>
            <person name="Young S.K."/>
            <person name="Zeng Q."/>
            <person name="Gargeya S."/>
            <person name="Fitzgerald M."/>
            <person name="Abouelleil A."/>
            <person name="Alvarado L."/>
            <person name="Chapman S.B."/>
            <person name="Gainer-Dewar J."/>
            <person name="Goldberg J."/>
            <person name="Griggs A."/>
            <person name="Gujja S."/>
            <person name="Hansen M."/>
            <person name="Howarth C."/>
            <person name="Imamovic A."/>
            <person name="Ireland A."/>
            <person name="Larimer J."/>
            <person name="McCowan C."/>
            <person name="Murphy C."/>
            <person name="Pearson M."/>
            <person name="Poon T.W."/>
            <person name="Priest M."/>
            <person name="Roberts A."/>
            <person name="Saif S."/>
            <person name="Shea T."/>
            <person name="Sykes S."/>
            <person name="Wortman J."/>
            <person name="Nusbaum C."/>
            <person name="Birren B."/>
        </authorList>
    </citation>
    <scope>NUCLEOTIDE SEQUENCE [LARGE SCALE GENOMIC DNA]</scope>
    <source>
        <strain evidence="1 2">P1569</strain>
    </source>
</reference>
<keyword evidence="2" id="KW-1185">Reference proteome</keyword>
<sequence>MYAWYFPKGRQYIRKYRSGHRHYWSSETILVTGKIIN</sequence>
<protein>
    <submittedName>
        <fullName evidence="1">Uncharacterized protein</fullName>
    </submittedName>
</protein>
<evidence type="ECO:0000313" key="1">
    <source>
        <dbReference type="EMBL" id="ETI54142.1"/>
    </source>
</evidence>
<name>V9FUR0_PHYNI</name>
<dbReference type="InterPro" id="IPR008701">
    <property type="entry name" value="NPP1"/>
</dbReference>